<dbReference type="EMBL" id="JABELV010000265">
    <property type="protein sequence ID" value="KAG7527556.1"/>
    <property type="molecule type" value="Genomic_DNA"/>
</dbReference>
<dbReference type="Proteomes" id="UP000812966">
    <property type="component" value="Unassembled WGS sequence"/>
</dbReference>
<dbReference type="PANTHER" id="PTHR37792:SF1">
    <property type="entry name" value="RIBONUCLEASE MRP PROTEIN SUBUNIT RMP1"/>
    <property type="match status" value="1"/>
</dbReference>
<evidence type="ECO:0000313" key="3">
    <source>
        <dbReference type="Proteomes" id="UP000812966"/>
    </source>
</evidence>
<dbReference type="GO" id="GO:0000466">
    <property type="term" value="P:maturation of 5.8S rRNA from tricistronic rRNA transcript (SSU-rRNA, 5.8S rRNA, LSU-rRNA)"/>
    <property type="evidence" value="ECO:0007669"/>
    <property type="project" value="TreeGrafter"/>
</dbReference>
<feature type="region of interest" description="Disordered" evidence="1">
    <location>
        <begin position="259"/>
        <end position="320"/>
    </location>
</feature>
<dbReference type="PANTHER" id="PTHR37792">
    <property type="entry name" value="RIBONUCLEASE MRP PROTEIN SUBUNIT RMP1"/>
    <property type="match status" value="1"/>
</dbReference>
<gene>
    <name evidence="2" type="ORF">FFLO_06808</name>
</gene>
<reference evidence="2" key="1">
    <citation type="submission" date="2020-04" db="EMBL/GenBank/DDBJ databases">
        <title>Analysis of mating type loci in Filobasidium floriforme.</title>
        <authorList>
            <person name="Nowrousian M."/>
        </authorList>
    </citation>
    <scope>NUCLEOTIDE SEQUENCE</scope>
    <source>
        <strain evidence="2">CBS 6242</strain>
    </source>
</reference>
<feature type="compositionally biased region" description="Low complexity" evidence="1">
    <location>
        <begin position="269"/>
        <end position="308"/>
    </location>
</feature>
<name>A0A8K0NLR8_9TREE</name>
<accession>A0A8K0NLR8</accession>
<evidence type="ECO:0000313" key="2">
    <source>
        <dbReference type="EMBL" id="KAG7527556.1"/>
    </source>
</evidence>
<dbReference type="GO" id="GO:0000294">
    <property type="term" value="P:nuclear-transcribed mRNA catabolic process, RNase MRP-dependent"/>
    <property type="evidence" value="ECO:0007669"/>
    <property type="project" value="TreeGrafter"/>
</dbReference>
<dbReference type="AlphaFoldDB" id="A0A8K0NLR8"/>
<dbReference type="GO" id="GO:0000172">
    <property type="term" value="C:ribonuclease MRP complex"/>
    <property type="evidence" value="ECO:0007669"/>
    <property type="project" value="InterPro"/>
</dbReference>
<comment type="caution">
    <text evidence="2">The sequence shown here is derived from an EMBL/GenBank/DDBJ whole genome shotgun (WGS) entry which is preliminary data.</text>
</comment>
<evidence type="ECO:0008006" key="4">
    <source>
        <dbReference type="Google" id="ProtNLM"/>
    </source>
</evidence>
<feature type="region of interest" description="Disordered" evidence="1">
    <location>
        <begin position="209"/>
        <end position="243"/>
    </location>
</feature>
<feature type="compositionally biased region" description="Basic and acidic residues" evidence="1">
    <location>
        <begin position="209"/>
        <end position="235"/>
    </location>
</feature>
<organism evidence="2 3">
    <name type="scientific">Filobasidium floriforme</name>
    <dbReference type="NCBI Taxonomy" id="5210"/>
    <lineage>
        <taxon>Eukaryota</taxon>
        <taxon>Fungi</taxon>
        <taxon>Dikarya</taxon>
        <taxon>Basidiomycota</taxon>
        <taxon>Agaricomycotina</taxon>
        <taxon>Tremellomycetes</taxon>
        <taxon>Filobasidiales</taxon>
        <taxon>Filobasidiaceae</taxon>
        <taxon>Filobasidium</taxon>
    </lineage>
</organism>
<protein>
    <recommendedName>
        <fullName evidence="4">Nucleolus and neural progenitor protein-like N-terminal domain-containing protein</fullName>
    </recommendedName>
</protein>
<evidence type="ECO:0000256" key="1">
    <source>
        <dbReference type="SAM" id="MobiDB-lite"/>
    </source>
</evidence>
<dbReference type="GO" id="GO:0042134">
    <property type="term" value="F:rRNA primary transcript binding"/>
    <property type="evidence" value="ECO:0007669"/>
    <property type="project" value="InterPro"/>
</dbReference>
<dbReference type="InterPro" id="IPR047205">
    <property type="entry name" value="RMP1"/>
</dbReference>
<sequence>MENTLIPFIPSNLGPLLQIDLLILEQARKKNAAQHRSALFFRRVHEIYRLGREVYRELEWMGVWIGEERERRKEEGFRRKHELQEEAAHEEVQEHAEREARKHIIRLTMLLERIFPALTKASDSVTKMIHHLHFLPLTTLLQAAYARIWVLSCTILAHVRPRKGEEPNSTGMQAVLNGEEVIDLGSIHGNAADMGAMTGRGRLELAKEELESRAGDLSRTADKGKGKGQVEEERTGSSPDLNGVRVAVGMEDEDLFVDFGTKVERKSTGSRVQSGSPSRSISRSMRQSSVKAVAKTSASPAGRNSLSSEVEERVREGSSPVSMTTPVYAMVSASSSHAGLEPARDSRNNTPIIDTSIPRLHAPTTRISGKPTKVDRRTLTSSSTSITEVVDETETGGGMATKKKEKKKRTTDIDDLFGGLVPGGKEAGAKKRKVDDRIALGAEVVAPVTATVVEKFDAVSTPAEVSKSKLKRVTDTGKVKLKKKKKKGDDLDDIFGF</sequence>
<keyword evidence="3" id="KW-1185">Reference proteome</keyword>
<proteinExistence type="predicted"/>